<dbReference type="Proteomes" id="UP001177023">
    <property type="component" value="Unassembled WGS sequence"/>
</dbReference>
<feature type="non-terminal residue" evidence="5">
    <location>
        <position position="126"/>
    </location>
</feature>
<sequence length="126" mass="14063">MPGRSNSARQAHPMAQPANGKRPRFRSEQNGQPFCTYCNSSKSGNPFGHMKQSCPKIANLAPCVLCGAAGKLNHTIGHCPKNKQLLVLKDSEEVAKQRLKAIKERFMESIPMNAETWYYFNEKPDA</sequence>
<keyword evidence="1" id="KW-0862">Zinc</keyword>
<dbReference type="AlphaFoldDB" id="A0AA36CY82"/>
<evidence type="ECO:0000313" key="5">
    <source>
        <dbReference type="EMBL" id="CAJ0576502.1"/>
    </source>
</evidence>
<reference evidence="5" key="1">
    <citation type="submission" date="2023-06" db="EMBL/GenBank/DDBJ databases">
        <authorList>
            <person name="Delattre M."/>
        </authorList>
    </citation>
    <scope>NUCLEOTIDE SEQUENCE</scope>
    <source>
        <strain evidence="5">AF72</strain>
    </source>
</reference>
<comment type="caution">
    <text evidence="5">The sequence shown here is derived from an EMBL/GenBank/DDBJ whole genome shotgun (WGS) entry which is preliminary data.</text>
</comment>
<dbReference type="EMBL" id="CATQJA010000645">
    <property type="protein sequence ID" value="CAJ0562417.1"/>
    <property type="molecule type" value="Genomic_DNA"/>
</dbReference>
<proteinExistence type="inferred from homology"/>
<keyword evidence="1" id="KW-0479">Metal-binding</keyword>
<name>A0AA36CY82_9BILA</name>
<accession>A0AA36CY82</accession>
<keyword evidence="6" id="KW-1185">Reference proteome</keyword>
<evidence type="ECO:0000313" key="4">
    <source>
        <dbReference type="EMBL" id="CAJ0562417.1"/>
    </source>
</evidence>
<evidence type="ECO:0000256" key="1">
    <source>
        <dbReference type="PROSITE-ProRule" id="PRU00855"/>
    </source>
</evidence>
<dbReference type="GO" id="GO:0003723">
    <property type="term" value="F:RNA binding"/>
    <property type="evidence" value="ECO:0007669"/>
    <property type="project" value="UniProtKB-UniRule"/>
</dbReference>
<keyword evidence="1" id="KW-0694">RNA-binding</keyword>
<dbReference type="PROSITE" id="PS51522">
    <property type="entry name" value="ZF_NANOS"/>
    <property type="match status" value="1"/>
</dbReference>
<comment type="similarity">
    <text evidence="1">Belongs to the nanos family.</text>
</comment>
<evidence type="ECO:0000313" key="6">
    <source>
        <dbReference type="Proteomes" id="UP001177023"/>
    </source>
</evidence>
<feature type="region of interest" description="Disordered" evidence="2">
    <location>
        <begin position="1"/>
        <end position="28"/>
    </location>
</feature>
<evidence type="ECO:0000259" key="3">
    <source>
        <dbReference type="PROSITE" id="PS51522"/>
    </source>
</evidence>
<dbReference type="GO" id="GO:0006417">
    <property type="term" value="P:regulation of translation"/>
    <property type="evidence" value="ECO:0007669"/>
    <property type="project" value="UniProtKB-UniRule"/>
</dbReference>
<dbReference type="GO" id="GO:0008270">
    <property type="term" value="F:zinc ion binding"/>
    <property type="evidence" value="ECO:0007669"/>
    <property type="project" value="UniProtKB-KW"/>
</dbReference>
<feature type="domain" description="Nanos-type" evidence="3">
    <location>
        <begin position="34"/>
        <end position="81"/>
    </location>
</feature>
<evidence type="ECO:0000256" key="2">
    <source>
        <dbReference type="SAM" id="MobiDB-lite"/>
    </source>
</evidence>
<dbReference type="EMBL" id="CATQJA010002644">
    <property type="protein sequence ID" value="CAJ0576502.1"/>
    <property type="molecule type" value="Genomic_DNA"/>
</dbReference>
<protein>
    <recommendedName>
        <fullName evidence="3">Nanos-type domain-containing protein</fullName>
    </recommendedName>
</protein>
<keyword evidence="1" id="KW-0863">Zinc-finger</keyword>
<dbReference type="InterPro" id="IPR024161">
    <property type="entry name" value="Znf_nanos-typ"/>
</dbReference>
<keyword evidence="1" id="KW-0810">Translation regulation</keyword>
<gene>
    <name evidence="5" type="ORF">MSPICULIGERA_LOCUS14793</name>
    <name evidence="4" type="ORF">MSPICULIGERA_LOCUS2119</name>
</gene>
<organism evidence="5 6">
    <name type="scientific">Mesorhabditis spiculigera</name>
    <dbReference type="NCBI Taxonomy" id="96644"/>
    <lineage>
        <taxon>Eukaryota</taxon>
        <taxon>Metazoa</taxon>
        <taxon>Ecdysozoa</taxon>
        <taxon>Nematoda</taxon>
        <taxon>Chromadorea</taxon>
        <taxon>Rhabditida</taxon>
        <taxon>Rhabditina</taxon>
        <taxon>Rhabditomorpha</taxon>
        <taxon>Rhabditoidea</taxon>
        <taxon>Rhabditidae</taxon>
        <taxon>Mesorhabditinae</taxon>
        <taxon>Mesorhabditis</taxon>
    </lineage>
</organism>